<dbReference type="SUPFAM" id="SSF140959">
    <property type="entry name" value="Indolic compounds 2,3-dioxygenase-like"/>
    <property type="match status" value="1"/>
</dbReference>
<keyword evidence="5" id="KW-0223">Dioxygenase</keyword>
<dbReference type="InterPro" id="IPR037217">
    <property type="entry name" value="Trp/Indoleamine_2_3_dOase-like"/>
</dbReference>
<reference evidence="6 7" key="1">
    <citation type="submission" date="2023-08" db="EMBL/GenBank/DDBJ databases">
        <title>Black Yeasts Isolated from many extreme environments.</title>
        <authorList>
            <person name="Coleine C."/>
            <person name="Stajich J.E."/>
            <person name="Selbmann L."/>
        </authorList>
    </citation>
    <scope>NUCLEOTIDE SEQUENCE [LARGE SCALE GENOMIC DNA]</scope>
    <source>
        <strain evidence="6 7">CCFEE 5910</strain>
    </source>
</reference>
<dbReference type="PANTHER" id="PTHR28657:SF5">
    <property type="entry name" value="INDOLEAMINE 2,3-DIOXYGENASE"/>
    <property type="match status" value="1"/>
</dbReference>
<dbReference type="GO" id="GO:0046872">
    <property type="term" value="F:metal ion binding"/>
    <property type="evidence" value="ECO:0007669"/>
    <property type="project" value="UniProtKB-UniRule"/>
</dbReference>
<dbReference type="GO" id="GO:0019441">
    <property type="term" value="P:L-tryptophan catabolic process to kynurenine"/>
    <property type="evidence" value="ECO:0007669"/>
    <property type="project" value="UniProtKB-UniRule"/>
</dbReference>
<keyword evidence="3 4" id="KW-0408">Iron</keyword>
<gene>
    <name evidence="6" type="ORF">LTR05_005780</name>
</gene>
<evidence type="ECO:0000256" key="1">
    <source>
        <dbReference type="ARBA" id="ARBA00007119"/>
    </source>
</evidence>
<dbReference type="Pfam" id="PF01231">
    <property type="entry name" value="IDO"/>
    <property type="match status" value="1"/>
</dbReference>
<evidence type="ECO:0000256" key="4">
    <source>
        <dbReference type="PIRSR" id="PIRSR600898-1"/>
    </source>
</evidence>
<accession>A0AAN7Y5P7</accession>
<name>A0AAN7Y5P7_9EURO</name>
<dbReference type="GO" id="GO:0005737">
    <property type="term" value="C:cytoplasm"/>
    <property type="evidence" value="ECO:0007669"/>
    <property type="project" value="TreeGrafter"/>
</dbReference>
<feature type="binding site" description="proximal binding residue" evidence="4">
    <location>
        <position position="325"/>
    </location>
    <ligand>
        <name>heme b</name>
        <dbReference type="ChEBI" id="CHEBI:60344"/>
    </ligand>
    <ligandPart>
        <name>Fe</name>
        <dbReference type="ChEBI" id="CHEBI:18248"/>
    </ligandPart>
</feature>
<dbReference type="GO" id="GO:0020037">
    <property type="term" value="F:heme binding"/>
    <property type="evidence" value="ECO:0007669"/>
    <property type="project" value="UniProtKB-UniRule"/>
</dbReference>
<dbReference type="EMBL" id="JAVRRJ010000005">
    <property type="protein sequence ID" value="KAK5084702.1"/>
    <property type="molecule type" value="Genomic_DNA"/>
</dbReference>
<dbReference type="PROSITE" id="PS00876">
    <property type="entry name" value="IDO_1"/>
    <property type="match status" value="1"/>
</dbReference>
<evidence type="ECO:0000256" key="2">
    <source>
        <dbReference type="ARBA" id="ARBA00022723"/>
    </source>
</evidence>
<dbReference type="GO" id="GO:0034354">
    <property type="term" value="P:'de novo' NAD+ biosynthetic process from L-tryptophan"/>
    <property type="evidence" value="ECO:0007669"/>
    <property type="project" value="TreeGrafter"/>
</dbReference>
<keyword evidence="5" id="KW-0560">Oxidoreductase</keyword>
<dbReference type="EC" id="1.13.11.52" evidence="5"/>
<protein>
    <recommendedName>
        <fullName evidence="5">Indoleamine 2,3-dioxygenase</fullName>
        <ecNumber evidence="5">1.13.11.52</ecNumber>
    </recommendedName>
</protein>
<dbReference type="PANTHER" id="PTHR28657">
    <property type="entry name" value="INDOLEAMINE 2,3-DIOXYGENASE"/>
    <property type="match status" value="1"/>
</dbReference>
<dbReference type="Gene3D" id="1.20.58.480">
    <property type="match status" value="1"/>
</dbReference>
<comment type="caution">
    <text evidence="6">The sequence shown here is derived from an EMBL/GenBank/DDBJ whole genome shotgun (WGS) entry which is preliminary data.</text>
</comment>
<comment type="function">
    <text evidence="5">Produces N-formyl-kynurenine through the oxidation of tryptophan.</text>
</comment>
<keyword evidence="2 4" id="KW-0479">Metal-binding</keyword>
<evidence type="ECO:0000256" key="3">
    <source>
        <dbReference type="ARBA" id="ARBA00023004"/>
    </source>
</evidence>
<comment type="similarity">
    <text evidence="1 5">Belongs to the indoleamine 2,3-dioxygenase family.</text>
</comment>
<dbReference type="InterPro" id="IPR000898">
    <property type="entry name" value="Indolamine_dOase"/>
</dbReference>
<sequence length="385" mass="42544">MILKQLNEYGVSPTTGFVPETPSEPLPVYYNAWEEIVANLPRLLKEASLINALALLPALETDHLSSESDWQRAYVLLGFIIHGLVHGAKQNHIPTSLAEPFLRVCERLGVQPVLSYAGLCLYNWQDAKDKNTLSGMRTIASFTGTLDEEAFYLVPVLVERAAGHLPGQLLQAVASAQLDQWDKVAGHLDICSATLKQMVNALSELNLCRPDIFYHDVRPYIGGIDVALERHGEEESLHVKLVGGSAGQSSLFQFLDHVLGVKHESTLLQEMRAYMPRGHRQFLIDVKRLPSLLDLAVAGSASASHSILPKLEECRLELKKWRDKHISVVARYVMLPAQKAARRLEGGAMKVTGTAGSSPIQFLKQARDETVLLYDNSSHYALPVG</sequence>
<keyword evidence="4 5" id="KW-0349">Heme</keyword>
<dbReference type="GO" id="GO:0033754">
    <property type="term" value="F:indoleamine 2,3-dioxygenase activity"/>
    <property type="evidence" value="ECO:0007669"/>
    <property type="project" value="UniProtKB-EC"/>
</dbReference>
<organism evidence="6 7">
    <name type="scientific">Lithohypha guttulata</name>
    <dbReference type="NCBI Taxonomy" id="1690604"/>
    <lineage>
        <taxon>Eukaryota</taxon>
        <taxon>Fungi</taxon>
        <taxon>Dikarya</taxon>
        <taxon>Ascomycota</taxon>
        <taxon>Pezizomycotina</taxon>
        <taxon>Eurotiomycetes</taxon>
        <taxon>Chaetothyriomycetidae</taxon>
        <taxon>Chaetothyriales</taxon>
        <taxon>Trichomeriaceae</taxon>
        <taxon>Lithohypha</taxon>
    </lineage>
</organism>
<comment type="catalytic activity">
    <reaction evidence="5">
        <text>L-tryptophan + O2 = N-formyl-L-kynurenine</text>
        <dbReference type="Rhea" id="RHEA:24536"/>
        <dbReference type="ChEBI" id="CHEBI:15379"/>
        <dbReference type="ChEBI" id="CHEBI:57912"/>
        <dbReference type="ChEBI" id="CHEBI:58629"/>
    </reaction>
</comment>
<proteinExistence type="inferred from homology"/>
<evidence type="ECO:0000313" key="6">
    <source>
        <dbReference type="EMBL" id="KAK5084702.1"/>
    </source>
</evidence>
<evidence type="ECO:0000256" key="5">
    <source>
        <dbReference type="RuleBase" id="RU369119"/>
    </source>
</evidence>
<dbReference type="Proteomes" id="UP001309876">
    <property type="component" value="Unassembled WGS sequence"/>
</dbReference>
<keyword evidence="7" id="KW-1185">Reference proteome</keyword>
<evidence type="ECO:0000313" key="7">
    <source>
        <dbReference type="Proteomes" id="UP001309876"/>
    </source>
</evidence>
<dbReference type="AlphaFoldDB" id="A0AAN7Y5P7"/>